<protein>
    <submittedName>
        <fullName evidence="1">Uncharacterized protein</fullName>
    </submittedName>
</protein>
<dbReference type="EMBL" id="JAPEVA010000121">
    <property type="protein sequence ID" value="KAJ4398802.1"/>
    <property type="molecule type" value="Genomic_DNA"/>
</dbReference>
<gene>
    <name evidence="1" type="ORF">N0V91_009932</name>
</gene>
<sequence length="240" mass="27115">MAPAIPHDELINDASNDNPIAGLKGTLSLENRFKHRLGCMLGSTVTVTEANDQTLHIYISPKTGSKSSIMVGDDIIRKFVAGLQDVLRKLARTIMKLQDTFSKYAEKFNAVVTQICGLDDADEFGSSLDLDLGDVVIKLQQLVISYAGTVKQQNELVEFACRHTLDKNFQVLTGFLTTQPEKRWSVHRLIQFIRDEDNDEPFPCLRRDYGFKFCTQREYVTKLKALYGKVVYKAGPRKLH</sequence>
<comment type="caution">
    <text evidence="1">The sequence shown here is derived from an EMBL/GenBank/DDBJ whole genome shotgun (WGS) entry which is preliminary data.</text>
</comment>
<dbReference type="Proteomes" id="UP001140510">
    <property type="component" value="Unassembled WGS sequence"/>
</dbReference>
<dbReference type="AlphaFoldDB" id="A0A9W8Z4D0"/>
<reference evidence="1" key="1">
    <citation type="submission" date="2022-10" db="EMBL/GenBank/DDBJ databases">
        <title>Tapping the CABI collections for fungal endophytes: first genome assemblies for Collariella, Neodidymelliopsis, Ascochyta clinopodiicola, Didymella pomorum, Didymosphaeria variabile, Neocosmospora piperis and Neocucurbitaria cava.</title>
        <authorList>
            <person name="Hill R."/>
        </authorList>
    </citation>
    <scope>NUCLEOTIDE SEQUENCE</scope>
    <source>
        <strain evidence="1">IMI 355091</strain>
    </source>
</reference>
<proteinExistence type="predicted"/>
<dbReference type="OrthoDB" id="4851849at2759"/>
<evidence type="ECO:0000313" key="1">
    <source>
        <dbReference type="EMBL" id="KAJ4398802.1"/>
    </source>
</evidence>
<accession>A0A9W8Z4D0</accession>
<evidence type="ECO:0000313" key="2">
    <source>
        <dbReference type="Proteomes" id="UP001140510"/>
    </source>
</evidence>
<organism evidence="1 2">
    <name type="scientific">Didymella pomorum</name>
    <dbReference type="NCBI Taxonomy" id="749634"/>
    <lineage>
        <taxon>Eukaryota</taxon>
        <taxon>Fungi</taxon>
        <taxon>Dikarya</taxon>
        <taxon>Ascomycota</taxon>
        <taxon>Pezizomycotina</taxon>
        <taxon>Dothideomycetes</taxon>
        <taxon>Pleosporomycetidae</taxon>
        <taxon>Pleosporales</taxon>
        <taxon>Pleosporineae</taxon>
        <taxon>Didymellaceae</taxon>
        <taxon>Didymella</taxon>
    </lineage>
</organism>
<name>A0A9W8Z4D0_9PLEO</name>
<keyword evidence="2" id="KW-1185">Reference proteome</keyword>